<sequence>MSAAAFLEKVAGVLEERGHAYGAADAAFEAIAARWSITLGRPVSAAQVVLCMIDLKLVRLSHDPGHEDSLIDVIGYAALFSEVCR</sequence>
<dbReference type="InterPro" id="IPR045958">
    <property type="entry name" value="DUF6378"/>
</dbReference>
<evidence type="ECO:0000313" key="4">
    <source>
        <dbReference type="Proteomes" id="UP000693972"/>
    </source>
</evidence>
<dbReference type="EMBL" id="CP078073">
    <property type="protein sequence ID" value="QXL87915.1"/>
    <property type="molecule type" value="Genomic_DNA"/>
</dbReference>
<keyword evidence="4" id="KW-1185">Reference proteome</keyword>
<reference evidence="3 4" key="1">
    <citation type="submission" date="2021-07" db="EMBL/GenBank/DDBJ databases">
        <title>Karlodiniumbacter phycospheric gen. nov., sp. nov., a phycosphere bacterium isolated from karlodinium veneficum.</title>
        <authorList>
            <person name="Peng Y."/>
            <person name="Jiang L."/>
            <person name="Lee J."/>
        </authorList>
    </citation>
    <scope>NUCLEOTIDE SEQUENCE</scope>
    <source>
        <strain evidence="3 4">N5</strain>
    </source>
</reference>
<proteinExistence type="predicted"/>
<protein>
    <submittedName>
        <fullName evidence="2">DUF6378 domain-containing protein</fullName>
    </submittedName>
</protein>
<dbReference type="Proteomes" id="UP000693972">
    <property type="component" value="Unassembled WGS sequence"/>
</dbReference>
<gene>
    <name evidence="3" type="ORF">KUL25_21395</name>
</gene>
<accession>A0A975TUX3</accession>
<evidence type="ECO:0000313" key="3">
    <source>
        <dbReference type="EMBL" id="QXL87915.1"/>
    </source>
</evidence>
<dbReference type="AlphaFoldDB" id="A0A975TUX3"/>
<evidence type="ECO:0000313" key="2">
    <source>
        <dbReference type="EMBL" id="MBY4895324.1"/>
    </source>
</evidence>
<dbReference type="Pfam" id="PF19905">
    <property type="entry name" value="DUF6378"/>
    <property type="match status" value="1"/>
</dbReference>
<dbReference type="EMBL" id="JAIMBW010000001">
    <property type="protein sequence ID" value="MBY4895324.1"/>
    <property type="molecule type" value="Genomic_DNA"/>
</dbReference>
<organism evidence="3">
    <name type="scientific">Gymnodinialimonas phycosphaerae</name>
    <dbReference type="NCBI Taxonomy" id="2841589"/>
    <lineage>
        <taxon>Bacteria</taxon>
        <taxon>Pseudomonadati</taxon>
        <taxon>Pseudomonadota</taxon>
        <taxon>Alphaproteobacteria</taxon>
        <taxon>Rhodobacterales</taxon>
        <taxon>Paracoccaceae</taxon>
        <taxon>Gymnodinialimonas</taxon>
    </lineage>
</organism>
<name>A0A975TUX3_9RHOB</name>
<evidence type="ECO:0000259" key="1">
    <source>
        <dbReference type="Pfam" id="PF19905"/>
    </source>
</evidence>
<feature type="domain" description="DUF6378" evidence="1">
    <location>
        <begin position="13"/>
        <end position="83"/>
    </location>
</feature>
<dbReference type="RefSeq" id="WP_257894762.1">
    <property type="nucleotide sequence ID" value="NZ_JAIMBW010000001.1"/>
</dbReference>